<evidence type="ECO:0000259" key="1">
    <source>
        <dbReference type="Pfam" id="PF13601"/>
    </source>
</evidence>
<feature type="domain" description="Winged helix DNA-binding" evidence="1">
    <location>
        <begin position="17"/>
        <end position="95"/>
    </location>
</feature>
<accession>A0A918QGU6</accession>
<dbReference type="EMBL" id="BMZB01000006">
    <property type="protein sequence ID" value="GGZ43599.1"/>
    <property type="molecule type" value="Genomic_DNA"/>
</dbReference>
<dbReference type="Pfam" id="PF13601">
    <property type="entry name" value="HTH_34"/>
    <property type="match status" value="1"/>
</dbReference>
<dbReference type="InterPro" id="IPR027395">
    <property type="entry name" value="WH_DNA-bd_dom"/>
</dbReference>
<evidence type="ECO:0000313" key="3">
    <source>
        <dbReference type="Proteomes" id="UP000662572"/>
    </source>
</evidence>
<gene>
    <name evidence="2" type="ORF">GCM10011273_33040</name>
</gene>
<reference evidence="2" key="2">
    <citation type="submission" date="2020-09" db="EMBL/GenBank/DDBJ databases">
        <authorList>
            <person name="Sun Q."/>
            <person name="Kim S."/>
        </authorList>
    </citation>
    <scope>NUCLEOTIDE SEQUENCE</scope>
    <source>
        <strain evidence="2">KCTC 32296</strain>
    </source>
</reference>
<dbReference type="InterPro" id="IPR036390">
    <property type="entry name" value="WH_DNA-bd_sf"/>
</dbReference>
<dbReference type="InterPro" id="IPR036388">
    <property type="entry name" value="WH-like_DNA-bd_sf"/>
</dbReference>
<dbReference type="PANTHER" id="PTHR37318:SF1">
    <property type="entry name" value="BSL7504 PROTEIN"/>
    <property type="match status" value="1"/>
</dbReference>
<dbReference type="PANTHER" id="PTHR37318">
    <property type="entry name" value="BSL7504 PROTEIN"/>
    <property type="match status" value="1"/>
</dbReference>
<protein>
    <submittedName>
        <fullName evidence="2">Transcriptional regulator</fullName>
    </submittedName>
</protein>
<name>A0A918QGU6_9CAUL</name>
<sequence>MSGFDVNRLDDAIHGRLRLGIMAYLADAESADFNELKAVLEATQGNLSIHLRKLEDVGYIEIIKSFQGRKPLTRAHITPAGRKAFSNYLKVLSGLVDKS</sequence>
<proteinExistence type="predicted"/>
<reference evidence="2" key="1">
    <citation type="journal article" date="2014" name="Int. J. Syst. Evol. Microbiol.">
        <title>Complete genome sequence of Corynebacterium casei LMG S-19264T (=DSM 44701T), isolated from a smear-ripened cheese.</title>
        <authorList>
            <consortium name="US DOE Joint Genome Institute (JGI-PGF)"/>
            <person name="Walter F."/>
            <person name="Albersmeier A."/>
            <person name="Kalinowski J."/>
            <person name="Ruckert C."/>
        </authorList>
    </citation>
    <scope>NUCLEOTIDE SEQUENCE</scope>
    <source>
        <strain evidence="2">KCTC 32296</strain>
    </source>
</reference>
<evidence type="ECO:0000313" key="2">
    <source>
        <dbReference type="EMBL" id="GGZ43599.1"/>
    </source>
</evidence>
<keyword evidence="3" id="KW-1185">Reference proteome</keyword>
<dbReference type="RefSeq" id="WP_189488655.1">
    <property type="nucleotide sequence ID" value="NZ_BMZB01000006.1"/>
</dbReference>
<dbReference type="Proteomes" id="UP000662572">
    <property type="component" value="Unassembled WGS sequence"/>
</dbReference>
<dbReference type="AlphaFoldDB" id="A0A918QGU6"/>
<comment type="caution">
    <text evidence="2">The sequence shown here is derived from an EMBL/GenBank/DDBJ whole genome shotgun (WGS) entry which is preliminary data.</text>
</comment>
<dbReference type="SUPFAM" id="SSF46785">
    <property type="entry name" value="Winged helix' DNA-binding domain"/>
    <property type="match status" value="1"/>
</dbReference>
<organism evidence="2 3">
    <name type="scientific">Asticcacaulis endophyticus</name>
    <dbReference type="NCBI Taxonomy" id="1395890"/>
    <lineage>
        <taxon>Bacteria</taxon>
        <taxon>Pseudomonadati</taxon>
        <taxon>Pseudomonadota</taxon>
        <taxon>Alphaproteobacteria</taxon>
        <taxon>Caulobacterales</taxon>
        <taxon>Caulobacteraceae</taxon>
        <taxon>Asticcacaulis</taxon>
    </lineage>
</organism>
<dbReference type="Gene3D" id="1.10.10.10">
    <property type="entry name" value="Winged helix-like DNA-binding domain superfamily/Winged helix DNA-binding domain"/>
    <property type="match status" value="1"/>
</dbReference>